<feature type="transmembrane region" description="Helical" evidence="1">
    <location>
        <begin position="86"/>
        <end position="106"/>
    </location>
</feature>
<keyword evidence="4" id="KW-1185">Reference proteome</keyword>
<evidence type="ECO:0008006" key="5">
    <source>
        <dbReference type="Google" id="ProtNLM"/>
    </source>
</evidence>
<keyword evidence="2" id="KW-0732">Signal</keyword>
<sequence>MYYFLIQLIIHFRIFILLFRIRCENDVNTSEIDKSDQKLPIENAFEYTTAISHNFNTFENFNLYLTDETDETEEIIRKNLSTDKKFVMTVMGSTSILIMFSAAIVYKVWEKKKKFKIYGKMKSYGM</sequence>
<evidence type="ECO:0000256" key="2">
    <source>
        <dbReference type="SAM" id="SignalP"/>
    </source>
</evidence>
<keyword evidence="1" id="KW-1133">Transmembrane helix</keyword>
<evidence type="ECO:0000256" key="1">
    <source>
        <dbReference type="SAM" id="Phobius"/>
    </source>
</evidence>
<feature type="chain" id="PRO_5045284696" description="Fam-b protein" evidence="2">
    <location>
        <begin position="24"/>
        <end position="126"/>
    </location>
</feature>
<evidence type="ECO:0000313" key="3">
    <source>
        <dbReference type="EMBL" id="KAF7683599.1"/>
    </source>
</evidence>
<feature type="signal peptide" evidence="2">
    <location>
        <begin position="1"/>
        <end position="23"/>
    </location>
</feature>
<accession>A0ABQ7HZR5</accession>
<proteinExistence type="predicted"/>
<dbReference type="EMBL" id="SBIQ01000070">
    <property type="protein sequence ID" value="KAF7683599.1"/>
    <property type="molecule type" value="Genomic_DNA"/>
</dbReference>
<keyword evidence="1" id="KW-0472">Membrane</keyword>
<reference evidence="3 4" key="1">
    <citation type="submission" date="2019-01" db="EMBL/GenBank/DDBJ databases">
        <title>Genomes sequencing and comparative genomics of infectious freshwater microsporidia, Cucumispora dikerogammari and Thelohania contejeani.</title>
        <authorList>
            <person name="Cormier A."/>
            <person name="Giraud I."/>
            <person name="Wattier R."/>
            <person name="Teixeira M."/>
            <person name="Grandjean F."/>
            <person name="Rigaud T."/>
            <person name="Cordaux R."/>
        </authorList>
    </citation>
    <scope>NUCLEOTIDE SEQUENCE [LARGE SCALE GENOMIC DNA]</scope>
    <source>
        <strain evidence="3">T1</strain>
        <tissue evidence="3">Spores</tissue>
    </source>
</reference>
<keyword evidence="1" id="KW-0812">Transmembrane</keyword>
<comment type="caution">
    <text evidence="3">The sequence shown here is derived from an EMBL/GenBank/DDBJ whole genome shotgun (WGS) entry which is preliminary data.</text>
</comment>
<organism evidence="3 4">
    <name type="scientific">Astathelohania contejeani</name>
    <dbReference type="NCBI Taxonomy" id="164912"/>
    <lineage>
        <taxon>Eukaryota</taxon>
        <taxon>Fungi</taxon>
        <taxon>Fungi incertae sedis</taxon>
        <taxon>Microsporidia</taxon>
        <taxon>Astathelohaniidae</taxon>
        <taxon>Astathelohania</taxon>
    </lineage>
</organism>
<protein>
    <recommendedName>
        <fullName evidence="5">Fam-b protein</fullName>
    </recommendedName>
</protein>
<evidence type="ECO:0000313" key="4">
    <source>
        <dbReference type="Proteomes" id="UP001516464"/>
    </source>
</evidence>
<name>A0ABQ7HZR5_9MICR</name>
<dbReference type="Proteomes" id="UP001516464">
    <property type="component" value="Unassembled WGS sequence"/>
</dbReference>
<gene>
    <name evidence="3" type="ORF">TCON_1194</name>
</gene>